<reference evidence="9 10" key="1">
    <citation type="submission" date="2021-05" db="EMBL/GenBank/DDBJ databases">
        <title>Draft genomes of bacteria isolated from model marine particles.</title>
        <authorList>
            <person name="Datta M.S."/>
            <person name="Schwartzman J.A."/>
            <person name="Enke T.N."/>
            <person name="Saavedra J."/>
            <person name="Cermak N."/>
            <person name="Cordero O.X."/>
        </authorList>
    </citation>
    <scope>NUCLEOTIDE SEQUENCE [LARGE SCALE GENOMIC DNA]</scope>
    <source>
        <strain evidence="9 10">D2M19</strain>
    </source>
</reference>
<keyword evidence="4" id="KW-0249">Electron transport</keyword>
<feature type="domain" description="4Fe-4S ferredoxin-type" evidence="8">
    <location>
        <begin position="744"/>
        <end position="772"/>
    </location>
</feature>
<dbReference type="CDD" id="cd00038">
    <property type="entry name" value="CAP_ED"/>
    <property type="match status" value="2"/>
</dbReference>
<keyword evidence="1" id="KW-0813">Transport</keyword>
<feature type="domain" description="Cyclic nucleotide-binding" evidence="7">
    <location>
        <begin position="424"/>
        <end position="510"/>
    </location>
</feature>
<dbReference type="PROSITE" id="PS51379">
    <property type="entry name" value="4FE4S_FER_2"/>
    <property type="match status" value="2"/>
</dbReference>
<keyword evidence="6" id="KW-0411">Iron-sulfur</keyword>
<comment type="caution">
    <text evidence="9">The sequence shown here is derived from an EMBL/GenBank/DDBJ whole genome shotgun (WGS) entry which is preliminary data.</text>
</comment>
<dbReference type="SMART" id="SM00100">
    <property type="entry name" value="cNMP"/>
    <property type="match status" value="2"/>
</dbReference>
<sequence length="848" mass="92572">MAQHVHIAVIGSGPAGLSAAARAAQRDRIRMEAGEISEPTHILLESFSQPAKTIQRYQKGKFVMAEPGFLHLRSDCEFGAGSREAILAQWQKDIARNGINVRYQAEVQAITGERGNFSLALANGDVVTADVVILAIGLEGNPRKLNISGEGDSALADRVQYTLDDPEEFDGERIVVVGAGDSALENALALSKRNHVTVINRRAEFSRAKEANLNAILQAINDRRTTLDCLYETNPAALEAGDNGVNFAVETPTGRKVLACDRIIARLGGFPPRKFIESIGIEFSSEAVDAAPTLNGQYESSVPGIYVVGSLAGYPLIKQAMNQGYDVVEYIHGNDIKPADHELLEFQFGLLPYRRPPNELLDLFQQRIPMFSQLNVLVFRQLIIESSIWVALEGPSFESTKQQAAQLAEAAAQRQPSPKTGKLIRAGESIFRRGDYTNTFFMIVDGEVILERHEQSATPVRLERGQFFGEDSLVSGRPREYTAVAGSDCVLVETPRRTMIKLLNSNDQVRCGIDWIFTVRALQKHFAPELSPGELREIAQTTQLNTYQAGEPLFRQDEQGDCLHVIRRGAVTLQRSSDEGDLVVAQLQADELVGEMALMGEPVRRHTAIASVLTETIVLHRDSFMKLVNLDSSSISQLQARASKHARTYTTMQAQADKGSLIGFMMDEGMGEATNAMVIDESLCIGCDHCEKACADTHDGISRLNRSEGPSFAQMHLAISCRHCEHPHCMKDCPPDAIHRAESGEVFIDDSCIGCGNCVTHCPYDAIQLAHTPQPRQSLFSWLLKGAPDTLSIDREVADQGASGSGKKAVKCDACMNFANGPACVNACPTGAAARLAPEHLVKLVAKQ</sequence>
<evidence type="ECO:0000256" key="6">
    <source>
        <dbReference type="ARBA" id="ARBA00023014"/>
    </source>
</evidence>
<dbReference type="PROSITE" id="PS00198">
    <property type="entry name" value="4FE4S_FER_1"/>
    <property type="match status" value="1"/>
</dbReference>
<dbReference type="PANTHER" id="PTHR42859:SF10">
    <property type="entry name" value="DIMETHYLSULFOXIDE REDUCTASE CHAIN B"/>
    <property type="match status" value="1"/>
</dbReference>
<dbReference type="PROSITE" id="PS50042">
    <property type="entry name" value="CNMP_BINDING_3"/>
    <property type="match status" value="2"/>
</dbReference>
<evidence type="ECO:0000313" key="9">
    <source>
        <dbReference type="EMBL" id="MBU2874214.1"/>
    </source>
</evidence>
<evidence type="ECO:0000259" key="8">
    <source>
        <dbReference type="PROSITE" id="PS51379"/>
    </source>
</evidence>
<dbReference type="InterPro" id="IPR017896">
    <property type="entry name" value="4Fe4S_Fe-S-bd"/>
</dbReference>
<dbReference type="Pfam" id="PF13247">
    <property type="entry name" value="Fer4_11"/>
    <property type="match status" value="1"/>
</dbReference>
<dbReference type="Proteomes" id="UP000753376">
    <property type="component" value="Unassembled WGS sequence"/>
</dbReference>
<keyword evidence="5" id="KW-0408">Iron</keyword>
<keyword evidence="2" id="KW-0004">4Fe-4S</keyword>
<accession>A0ABS6A831</accession>
<dbReference type="InterPro" id="IPR050294">
    <property type="entry name" value="RnfB_subfamily"/>
</dbReference>
<evidence type="ECO:0000256" key="2">
    <source>
        <dbReference type="ARBA" id="ARBA00022485"/>
    </source>
</evidence>
<dbReference type="InterPro" id="IPR017900">
    <property type="entry name" value="4Fe4S_Fe_S_CS"/>
</dbReference>
<name>A0ABS6A831_9GAMM</name>
<dbReference type="PANTHER" id="PTHR42859">
    <property type="entry name" value="OXIDOREDUCTASE"/>
    <property type="match status" value="1"/>
</dbReference>
<feature type="domain" description="Cyclic nucleotide-binding" evidence="7">
    <location>
        <begin position="526"/>
        <end position="628"/>
    </location>
</feature>
<dbReference type="EMBL" id="JAHKPV010000017">
    <property type="protein sequence ID" value="MBU2874214.1"/>
    <property type="molecule type" value="Genomic_DNA"/>
</dbReference>
<evidence type="ECO:0000256" key="3">
    <source>
        <dbReference type="ARBA" id="ARBA00022723"/>
    </source>
</evidence>
<evidence type="ECO:0000313" key="10">
    <source>
        <dbReference type="Proteomes" id="UP000753376"/>
    </source>
</evidence>
<dbReference type="Pfam" id="PF13738">
    <property type="entry name" value="Pyr_redox_3"/>
    <property type="match status" value="1"/>
</dbReference>
<dbReference type="CDD" id="cd16367">
    <property type="entry name" value="DMSOR_beta_like"/>
    <property type="match status" value="1"/>
</dbReference>
<evidence type="ECO:0000256" key="5">
    <source>
        <dbReference type="ARBA" id="ARBA00023004"/>
    </source>
</evidence>
<keyword evidence="10" id="KW-1185">Reference proteome</keyword>
<dbReference type="Pfam" id="PF00027">
    <property type="entry name" value="cNMP_binding"/>
    <property type="match status" value="2"/>
</dbReference>
<protein>
    <submittedName>
        <fullName evidence="9">Cyclic nucleotide-binding domain-containing protein</fullName>
    </submittedName>
</protein>
<dbReference type="RefSeq" id="WP_216008062.1">
    <property type="nucleotide sequence ID" value="NZ_JAHKPV010000017.1"/>
</dbReference>
<evidence type="ECO:0000259" key="7">
    <source>
        <dbReference type="PROSITE" id="PS50042"/>
    </source>
</evidence>
<evidence type="ECO:0000256" key="4">
    <source>
        <dbReference type="ARBA" id="ARBA00022982"/>
    </source>
</evidence>
<feature type="domain" description="4Fe-4S ferredoxin-type" evidence="8">
    <location>
        <begin position="675"/>
        <end position="706"/>
    </location>
</feature>
<organism evidence="9 10">
    <name type="scientific">Marinobacter salexigens</name>
    <dbReference type="NCBI Taxonomy" id="1925763"/>
    <lineage>
        <taxon>Bacteria</taxon>
        <taxon>Pseudomonadati</taxon>
        <taxon>Pseudomonadota</taxon>
        <taxon>Gammaproteobacteria</taxon>
        <taxon>Pseudomonadales</taxon>
        <taxon>Marinobacteraceae</taxon>
        <taxon>Marinobacter</taxon>
    </lineage>
</organism>
<evidence type="ECO:0000256" key="1">
    <source>
        <dbReference type="ARBA" id="ARBA00022448"/>
    </source>
</evidence>
<dbReference type="InterPro" id="IPR000595">
    <property type="entry name" value="cNMP-bd_dom"/>
</dbReference>
<gene>
    <name evidence="9" type="ORF">KO508_09365</name>
</gene>
<proteinExistence type="predicted"/>
<keyword evidence="3" id="KW-0479">Metal-binding</keyword>